<keyword evidence="2" id="KW-0732">Signal</keyword>
<dbReference type="EnsemblMetazoa" id="LLOJ000378-RA">
    <property type="protein sequence ID" value="LLOJ000378-PA"/>
    <property type="gene ID" value="LLOJ000378"/>
</dbReference>
<accession>A0A1B0C8V6</accession>
<feature type="chain" id="PRO_5008405456" description="Secreted protein" evidence="2">
    <location>
        <begin position="20"/>
        <end position="113"/>
    </location>
</feature>
<evidence type="ECO:0000313" key="4">
    <source>
        <dbReference type="Proteomes" id="UP000092461"/>
    </source>
</evidence>
<sequence length="113" mass="12286">MNKTLLILLSFVAICEVLGVEPSPSDVVEEPFTSSLESPELLPSNEASSSEEEEELMPEFHLLVDKNYYKYTIVEEDSSQDVEGSGQSAEGAEESAQRASAGSKENSTDVKPK</sequence>
<feature type="compositionally biased region" description="Low complexity" evidence="1">
    <location>
        <begin position="30"/>
        <end position="48"/>
    </location>
</feature>
<organism evidence="3 4">
    <name type="scientific">Lutzomyia longipalpis</name>
    <name type="common">Sand fly</name>
    <dbReference type="NCBI Taxonomy" id="7200"/>
    <lineage>
        <taxon>Eukaryota</taxon>
        <taxon>Metazoa</taxon>
        <taxon>Ecdysozoa</taxon>
        <taxon>Arthropoda</taxon>
        <taxon>Hexapoda</taxon>
        <taxon>Insecta</taxon>
        <taxon>Pterygota</taxon>
        <taxon>Neoptera</taxon>
        <taxon>Endopterygota</taxon>
        <taxon>Diptera</taxon>
        <taxon>Nematocera</taxon>
        <taxon>Psychodoidea</taxon>
        <taxon>Psychodidae</taxon>
        <taxon>Lutzomyia</taxon>
        <taxon>Lutzomyia</taxon>
    </lineage>
</organism>
<name>A0A1B0C8V6_LUTLO</name>
<feature type="signal peptide" evidence="2">
    <location>
        <begin position="1"/>
        <end position="19"/>
    </location>
</feature>
<dbReference type="VEuPathDB" id="VectorBase:LLOJ000378"/>
<dbReference type="Proteomes" id="UP000092461">
    <property type="component" value="Unassembled WGS sequence"/>
</dbReference>
<reference evidence="3" key="1">
    <citation type="submission" date="2020-05" db="UniProtKB">
        <authorList>
            <consortium name="EnsemblMetazoa"/>
        </authorList>
    </citation>
    <scope>IDENTIFICATION</scope>
    <source>
        <strain evidence="3">Jacobina</strain>
    </source>
</reference>
<evidence type="ECO:0008006" key="5">
    <source>
        <dbReference type="Google" id="ProtNLM"/>
    </source>
</evidence>
<keyword evidence="4" id="KW-1185">Reference proteome</keyword>
<dbReference type="AlphaFoldDB" id="A0A1B0C8V6"/>
<dbReference type="EMBL" id="AJWK01001482">
    <property type="status" value="NOT_ANNOTATED_CDS"/>
    <property type="molecule type" value="Genomic_DNA"/>
</dbReference>
<evidence type="ECO:0000313" key="3">
    <source>
        <dbReference type="EnsemblMetazoa" id="LLOJ000378-PA"/>
    </source>
</evidence>
<feature type="region of interest" description="Disordered" evidence="1">
    <location>
        <begin position="23"/>
        <end position="57"/>
    </location>
</feature>
<evidence type="ECO:0000256" key="2">
    <source>
        <dbReference type="SAM" id="SignalP"/>
    </source>
</evidence>
<proteinExistence type="predicted"/>
<feature type="region of interest" description="Disordered" evidence="1">
    <location>
        <begin position="77"/>
        <end position="113"/>
    </location>
</feature>
<evidence type="ECO:0000256" key="1">
    <source>
        <dbReference type="SAM" id="MobiDB-lite"/>
    </source>
</evidence>
<protein>
    <recommendedName>
        <fullName evidence="5">Secreted protein</fullName>
    </recommendedName>
</protein>